<gene>
    <name evidence="3" type="ORF">Pmani_021373</name>
</gene>
<proteinExistence type="predicted"/>
<organism evidence="3 4">
    <name type="scientific">Petrolisthes manimaculis</name>
    <dbReference type="NCBI Taxonomy" id="1843537"/>
    <lineage>
        <taxon>Eukaryota</taxon>
        <taxon>Metazoa</taxon>
        <taxon>Ecdysozoa</taxon>
        <taxon>Arthropoda</taxon>
        <taxon>Crustacea</taxon>
        <taxon>Multicrustacea</taxon>
        <taxon>Malacostraca</taxon>
        <taxon>Eumalacostraca</taxon>
        <taxon>Eucarida</taxon>
        <taxon>Decapoda</taxon>
        <taxon>Pleocyemata</taxon>
        <taxon>Anomura</taxon>
        <taxon>Galatheoidea</taxon>
        <taxon>Porcellanidae</taxon>
        <taxon>Petrolisthes</taxon>
    </lineage>
</organism>
<feature type="region of interest" description="Disordered" evidence="1">
    <location>
        <begin position="1"/>
        <end position="21"/>
    </location>
</feature>
<keyword evidence="2" id="KW-0812">Transmembrane</keyword>
<keyword evidence="4" id="KW-1185">Reference proteome</keyword>
<sequence length="172" mass="19263">MKGRDGRKTDKQTGNEAGKEWRRTAERKDLMIRKVLCPCSRVHRLVFLPLYTFTAPPAYLLHLYRPFACLTYPLPASYTTSALLPASPTILLIFYTSSTFLLPSGTPPSFYLHCLPFHLPPTYTSAVLFPTTSAPFFSVLATSSYLLHASLLHHIQPPSYLVKYSCLALPPA</sequence>
<name>A0AAE1PGE9_9EUCA</name>
<evidence type="ECO:0000256" key="1">
    <source>
        <dbReference type="SAM" id="MobiDB-lite"/>
    </source>
</evidence>
<protein>
    <submittedName>
        <fullName evidence="3">Uncharacterized protein</fullName>
    </submittedName>
</protein>
<evidence type="ECO:0000256" key="2">
    <source>
        <dbReference type="SAM" id="Phobius"/>
    </source>
</evidence>
<dbReference type="Proteomes" id="UP001292094">
    <property type="component" value="Unassembled WGS sequence"/>
</dbReference>
<dbReference type="EMBL" id="JAWZYT010002084">
    <property type="protein sequence ID" value="KAK4306824.1"/>
    <property type="molecule type" value="Genomic_DNA"/>
</dbReference>
<evidence type="ECO:0000313" key="3">
    <source>
        <dbReference type="EMBL" id="KAK4306824.1"/>
    </source>
</evidence>
<evidence type="ECO:0000313" key="4">
    <source>
        <dbReference type="Proteomes" id="UP001292094"/>
    </source>
</evidence>
<accession>A0AAE1PGE9</accession>
<feature type="transmembrane region" description="Helical" evidence="2">
    <location>
        <begin position="82"/>
        <end position="102"/>
    </location>
</feature>
<reference evidence="3" key="1">
    <citation type="submission" date="2023-11" db="EMBL/GenBank/DDBJ databases">
        <title>Genome assemblies of two species of porcelain crab, Petrolisthes cinctipes and Petrolisthes manimaculis (Anomura: Porcellanidae).</title>
        <authorList>
            <person name="Angst P."/>
        </authorList>
    </citation>
    <scope>NUCLEOTIDE SEQUENCE</scope>
    <source>
        <strain evidence="3">PB745_02</strain>
        <tissue evidence="3">Gill</tissue>
    </source>
</reference>
<keyword evidence="2" id="KW-0472">Membrane</keyword>
<dbReference type="AlphaFoldDB" id="A0AAE1PGE9"/>
<comment type="caution">
    <text evidence="3">The sequence shown here is derived from an EMBL/GenBank/DDBJ whole genome shotgun (WGS) entry which is preliminary data.</text>
</comment>
<keyword evidence="2" id="KW-1133">Transmembrane helix</keyword>